<feature type="region of interest" description="Disordered" evidence="1">
    <location>
        <begin position="116"/>
        <end position="201"/>
    </location>
</feature>
<dbReference type="EMBL" id="BDSP01000041">
    <property type="protein sequence ID" value="GAX11358.1"/>
    <property type="molecule type" value="Genomic_DNA"/>
</dbReference>
<name>A0A1Z5JC47_FISSO</name>
<organism evidence="2 3">
    <name type="scientific">Fistulifera solaris</name>
    <name type="common">Oleaginous diatom</name>
    <dbReference type="NCBI Taxonomy" id="1519565"/>
    <lineage>
        <taxon>Eukaryota</taxon>
        <taxon>Sar</taxon>
        <taxon>Stramenopiles</taxon>
        <taxon>Ochrophyta</taxon>
        <taxon>Bacillariophyta</taxon>
        <taxon>Bacillariophyceae</taxon>
        <taxon>Bacillariophycidae</taxon>
        <taxon>Naviculales</taxon>
        <taxon>Naviculaceae</taxon>
        <taxon>Fistulifera</taxon>
    </lineage>
</organism>
<evidence type="ECO:0000256" key="1">
    <source>
        <dbReference type="SAM" id="MobiDB-lite"/>
    </source>
</evidence>
<accession>A0A1Z5JC47</accession>
<keyword evidence="3" id="KW-1185">Reference proteome</keyword>
<evidence type="ECO:0000313" key="2">
    <source>
        <dbReference type="EMBL" id="GAX11358.1"/>
    </source>
</evidence>
<dbReference type="Proteomes" id="UP000198406">
    <property type="component" value="Unassembled WGS sequence"/>
</dbReference>
<reference evidence="2 3" key="1">
    <citation type="journal article" date="2015" name="Plant Cell">
        <title>Oil accumulation by the oleaginous diatom Fistulifera solaris as revealed by the genome and transcriptome.</title>
        <authorList>
            <person name="Tanaka T."/>
            <person name="Maeda Y."/>
            <person name="Veluchamy A."/>
            <person name="Tanaka M."/>
            <person name="Abida H."/>
            <person name="Marechal E."/>
            <person name="Bowler C."/>
            <person name="Muto M."/>
            <person name="Sunaga Y."/>
            <person name="Tanaka M."/>
            <person name="Yoshino T."/>
            <person name="Taniguchi T."/>
            <person name="Fukuda Y."/>
            <person name="Nemoto M."/>
            <person name="Matsumoto M."/>
            <person name="Wong P.S."/>
            <person name="Aburatani S."/>
            <person name="Fujibuchi W."/>
        </authorList>
    </citation>
    <scope>NUCLEOTIDE SEQUENCE [LARGE SCALE GENOMIC DNA]</scope>
    <source>
        <strain evidence="2 3">JPCC DA0580</strain>
    </source>
</reference>
<feature type="compositionally biased region" description="Polar residues" evidence="1">
    <location>
        <begin position="239"/>
        <end position="256"/>
    </location>
</feature>
<feature type="region of interest" description="Disordered" evidence="1">
    <location>
        <begin position="225"/>
        <end position="256"/>
    </location>
</feature>
<sequence>MSTTSKSKRQSPRSDKELLVETMIEAADDALFLQRGAADETTIEFGHSDHDEDDLLSFDHNNPMFHLKRNLDQDFCDSSTDSYWEDEKKSAGPKWDVTLANSVEVLKSHLRESSESRWTGKTVPESPKFHEIKPRPLPKSTQEQEEEEMKQIKPFQARNAPRFEKPNMETKPSPATTPQPFHFHSTTRKRPISVPPSKEDVDLQECQQFRFKARPIPKSVLLTSTKSPEVSRIPRLSLPSASQKSASRIPRSSHSLQLAPKITSKPSRIPRSTPSSKVEKICVEMEIKTMRVEFHMTSNEHAERQPTARNVALPLQLNCLERHEAFKQKQAEKLREEEKKNRQMACFKARPLPASMQKRRVVSQSPKIIGNAPKVIARIPKSSPRYSIKSPSKPVEETKAAEEEDLFFDTEQFVPKAHSRAVVVRLIQITSTVVILHLIVWYGTSPEYLWQIHRQFRDETVNSASFDGWPQVTYETENVPQYLAKATEILHPFASPINEAPRSEDVSLTANSDVALKYVLNVAENDVAFNQSIDTAENTGLVKEAQRGIPAQDDSVERLKLSHNDVSPEKTKAKAARAKVQHYFEGLTLADPESIHRAALQRVTSQNTKAHIVGPKTRLEDEDHAHDVTLDHPESSAKLPDEAEPVRRRAGIYFDFLQGFITPDVPQSKERRIRPQKSAGSDYHVQRWLDLSIDELMVLNGMFGVRLDSSFQKDVYRLE</sequence>
<dbReference type="InParanoid" id="A0A1Z5JC47"/>
<comment type="caution">
    <text evidence="2">The sequence shown here is derived from an EMBL/GenBank/DDBJ whole genome shotgun (WGS) entry which is preliminary data.</text>
</comment>
<proteinExistence type="predicted"/>
<gene>
    <name evidence="2" type="ORF">FisN_22Lh028</name>
</gene>
<evidence type="ECO:0000313" key="3">
    <source>
        <dbReference type="Proteomes" id="UP000198406"/>
    </source>
</evidence>
<dbReference type="AlphaFoldDB" id="A0A1Z5JC47"/>
<protein>
    <submittedName>
        <fullName evidence="2">Uncharacterized protein</fullName>
    </submittedName>
</protein>